<organism evidence="6 7">
    <name type="scientific">Streptomyces fumanus</name>
    <dbReference type="NCBI Taxonomy" id="67302"/>
    <lineage>
        <taxon>Bacteria</taxon>
        <taxon>Bacillati</taxon>
        <taxon>Actinomycetota</taxon>
        <taxon>Actinomycetes</taxon>
        <taxon>Kitasatosporales</taxon>
        <taxon>Streptomycetaceae</taxon>
        <taxon>Streptomyces</taxon>
    </lineage>
</organism>
<keyword evidence="7" id="KW-1185">Reference proteome</keyword>
<dbReference type="SUPFAM" id="SSF46785">
    <property type="entry name" value="Winged helix' DNA-binding domain"/>
    <property type="match status" value="1"/>
</dbReference>
<reference evidence="6" key="1">
    <citation type="journal article" date="2014" name="Int. J. Syst. Evol. Microbiol.">
        <title>Complete genome sequence of Corynebacterium casei LMG S-19264T (=DSM 44701T), isolated from a smear-ripened cheese.</title>
        <authorList>
            <consortium name="US DOE Joint Genome Institute (JGI-PGF)"/>
            <person name="Walter F."/>
            <person name="Albersmeier A."/>
            <person name="Kalinowski J."/>
            <person name="Ruckert C."/>
        </authorList>
    </citation>
    <scope>NUCLEOTIDE SEQUENCE</scope>
    <source>
        <strain evidence="6">JCM 4477</strain>
    </source>
</reference>
<evidence type="ECO:0000313" key="6">
    <source>
        <dbReference type="EMBL" id="GHF12460.1"/>
    </source>
</evidence>
<evidence type="ECO:0000256" key="4">
    <source>
        <dbReference type="ARBA" id="ARBA00023163"/>
    </source>
</evidence>
<dbReference type="InterPro" id="IPR000847">
    <property type="entry name" value="LysR_HTH_N"/>
</dbReference>
<dbReference type="AlphaFoldDB" id="A0A919AM50"/>
<dbReference type="PANTHER" id="PTHR30346:SF30">
    <property type="entry name" value="SMALL NEUTRAL PROTEASE REGULATORY PROTEIN"/>
    <property type="match status" value="1"/>
</dbReference>
<dbReference type="InterPro" id="IPR036388">
    <property type="entry name" value="WH-like_DNA-bd_sf"/>
</dbReference>
<dbReference type="Gene3D" id="3.40.190.10">
    <property type="entry name" value="Periplasmic binding protein-like II"/>
    <property type="match status" value="2"/>
</dbReference>
<dbReference type="FunFam" id="1.10.10.10:FF:000001">
    <property type="entry name" value="LysR family transcriptional regulator"/>
    <property type="match status" value="1"/>
</dbReference>
<evidence type="ECO:0000313" key="7">
    <source>
        <dbReference type="Proteomes" id="UP000630718"/>
    </source>
</evidence>
<evidence type="ECO:0000256" key="1">
    <source>
        <dbReference type="ARBA" id="ARBA00009437"/>
    </source>
</evidence>
<dbReference type="Pfam" id="PF00126">
    <property type="entry name" value="HTH_1"/>
    <property type="match status" value="1"/>
</dbReference>
<comment type="caution">
    <text evidence="6">The sequence shown here is derived from an EMBL/GenBank/DDBJ whole genome shotgun (WGS) entry which is preliminary data.</text>
</comment>
<keyword evidence="4" id="KW-0804">Transcription</keyword>
<dbReference type="InterPro" id="IPR036390">
    <property type="entry name" value="WH_DNA-bd_sf"/>
</dbReference>
<dbReference type="GO" id="GO:0032993">
    <property type="term" value="C:protein-DNA complex"/>
    <property type="evidence" value="ECO:0007669"/>
    <property type="project" value="TreeGrafter"/>
</dbReference>
<dbReference type="Proteomes" id="UP000630718">
    <property type="component" value="Unassembled WGS sequence"/>
</dbReference>
<dbReference type="CDD" id="cd08414">
    <property type="entry name" value="PBP2_LTTR_aromatics_like"/>
    <property type="match status" value="1"/>
</dbReference>
<dbReference type="Pfam" id="PF03466">
    <property type="entry name" value="LysR_substrate"/>
    <property type="match status" value="1"/>
</dbReference>
<keyword evidence="2" id="KW-0805">Transcription regulation</keyword>
<reference evidence="6" key="2">
    <citation type="submission" date="2020-09" db="EMBL/GenBank/DDBJ databases">
        <authorList>
            <person name="Sun Q."/>
            <person name="Ohkuma M."/>
        </authorList>
    </citation>
    <scope>NUCLEOTIDE SEQUENCE</scope>
    <source>
        <strain evidence="6">JCM 4477</strain>
    </source>
</reference>
<dbReference type="GO" id="GO:0003700">
    <property type="term" value="F:DNA-binding transcription factor activity"/>
    <property type="evidence" value="ECO:0007669"/>
    <property type="project" value="InterPro"/>
</dbReference>
<dbReference type="InterPro" id="IPR005119">
    <property type="entry name" value="LysR_subst-bd"/>
</dbReference>
<name>A0A919AM50_9ACTN</name>
<dbReference type="PRINTS" id="PR00039">
    <property type="entry name" value="HTHLYSR"/>
</dbReference>
<dbReference type="EMBL" id="BNBI01000009">
    <property type="protein sequence ID" value="GHF12460.1"/>
    <property type="molecule type" value="Genomic_DNA"/>
</dbReference>
<keyword evidence="3" id="KW-0238">DNA-binding</keyword>
<dbReference type="PANTHER" id="PTHR30346">
    <property type="entry name" value="TRANSCRIPTIONAL DUAL REGULATOR HCAR-RELATED"/>
    <property type="match status" value="1"/>
</dbReference>
<gene>
    <name evidence="6" type="ORF">GCM10018772_42000</name>
</gene>
<protein>
    <recommendedName>
        <fullName evidence="5">HTH lysR-type domain-containing protein</fullName>
    </recommendedName>
</protein>
<proteinExistence type="inferred from homology"/>
<dbReference type="PROSITE" id="PS50931">
    <property type="entry name" value="HTH_LYSR"/>
    <property type="match status" value="1"/>
</dbReference>
<dbReference type="RefSeq" id="WP_190205900.1">
    <property type="nucleotide sequence ID" value="NZ_BNBI01000009.1"/>
</dbReference>
<dbReference type="GO" id="GO:0003677">
    <property type="term" value="F:DNA binding"/>
    <property type="evidence" value="ECO:0007669"/>
    <property type="project" value="UniProtKB-KW"/>
</dbReference>
<dbReference type="SUPFAM" id="SSF53850">
    <property type="entry name" value="Periplasmic binding protein-like II"/>
    <property type="match status" value="1"/>
</dbReference>
<dbReference type="Gene3D" id="1.10.10.10">
    <property type="entry name" value="Winged helix-like DNA-binding domain superfamily/Winged helix DNA-binding domain"/>
    <property type="match status" value="1"/>
</dbReference>
<evidence type="ECO:0000256" key="3">
    <source>
        <dbReference type="ARBA" id="ARBA00023125"/>
    </source>
</evidence>
<feature type="domain" description="HTH lysR-type" evidence="5">
    <location>
        <begin position="1"/>
        <end position="58"/>
    </location>
</feature>
<evidence type="ECO:0000259" key="5">
    <source>
        <dbReference type="PROSITE" id="PS50931"/>
    </source>
</evidence>
<comment type="similarity">
    <text evidence="1">Belongs to the LysR transcriptional regulatory family.</text>
</comment>
<accession>A0A919AM50</accession>
<sequence>MEARHLRYALAVAEHQHFGRAAASLGIAQPSLSRQIADLEREVGERLFDRTPAGVFPTAAGAAFLAPARRALCEMASAVAEAGRAARGETGRLRLGFIGSALLRFLPSVLTPFRRDHPGVRLELREMSTARGSAALLGGELDLVIGRGAPRGPGAEHLVSVTVGRDDLVAVVGKGHPYAGLRTVTAAQLARQHLIVASADDEPAVRAGLRALLGADASVLDTATEARDLRTIIGLAGCGVGVGLGPSGMRAAGRSDTWFCAVTPRTPLPDLVMSYRADDRSPVLAAFLAEARRRGDDLPG</sequence>
<evidence type="ECO:0000256" key="2">
    <source>
        <dbReference type="ARBA" id="ARBA00023015"/>
    </source>
</evidence>